<evidence type="ECO:0000313" key="2">
    <source>
        <dbReference type="Proteomes" id="UP000199542"/>
    </source>
</evidence>
<gene>
    <name evidence="1" type="ORF">SAMN02927900_04162</name>
</gene>
<protein>
    <submittedName>
        <fullName evidence="1">Uncharacterized protein</fullName>
    </submittedName>
</protein>
<name>A0A1G4SRL6_9HYPH</name>
<dbReference type="EMBL" id="FMTM01000006">
    <property type="protein sequence ID" value="SCW71748.1"/>
    <property type="molecule type" value="Genomic_DNA"/>
</dbReference>
<dbReference type="AlphaFoldDB" id="A0A1G4SRL6"/>
<dbReference type="Proteomes" id="UP000199542">
    <property type="component" value="Unassembled WGS sequence"/>
</dbReference>
<proteinExistence type="predicted"/>
<organism evidence="1 2">
    <name type="scientific">Rhizobium mongolense subsp. loessense</name>
    <dbReference type="NCBI Taxonomy" id="158890"/>
    <lineage>
        <taxon>Bacteria</taxon>
        <taxon>Pseudomonadati</taxon>
        <taxon>Pseudomonadota</taxon>
        <taxon>Alphaproteobacteria</taxon>
        <taxon>Hyphomicrobiales</taxon>
        <taxon>Rhizobiaceae</taxon>
        <taxon>Rhizobium/Agrobacterium group</taxon>
        <taxon>Rhizobium</taxon>
    </lineage>
</organism>
<accession>A0A1G4SRL6</accession>
<evidence type="ECO:0000313" key="1">
    <source>
        <dbReference type="EMBL" id="SCW71748.1"/>
    </source>
</evidence>
<sequence length="185" mass="19164">MARGVPAADGSSLLIVRLKWAAAALAAPLFLCAMTGAALSAECKQSDAVYADRDGAYELRFSPLGSEAAAASNQFKINVLKTSIVLDGYVMPSEEPDRAIGIVMFNCPDGDVTGADLDACTIWQGPVYSVGAAGEVDNLQAEAAGAADRIVLPGLGPAIRESSIWGQGKATVAPWDVLTFKECAK</sequence>
<reference evidence="1 2" key="1">
    <citation type="submission" date="2016-10" db="EMBL/GenBank/DDBJ databases">
        <authorList>
            <person name="de Groot N.N."/>
        </authorList>
    </citation>
    <scope>NUCLEOTIDE SEQUENCE [LARGE SCALE GENOMIC DNA]</scope>
    <source>
        <strain evidence="1 2">CGMCC 1.3401</strain>
    </source>
</reference>